<sequence>MDFQSKTQGNGARYKILQFCKDHKEQLYKIFLVSSRAIALSLDPLFFFVPVIHEDKKCISEDKKMWINAIFWRTVLDLIYLVHFVVYFYKEKKEKEKSQWYLWMRFMFDILVILPIPQVLMSNVLSEMRRAKNTISVKILNAVILIQYGPRILQIYLSLKELEGLDKIPIEIRASFNFFLYLLAGHVFGAFWYFFSTQRVTFCWRKACLHQGGCVQGSFNCDHRFGNLSALHDFCSIDSTNTSTFDFGIFLEARQSRILESMDFPKKLIYSACWGLRNLRFWCFLCGLNNTSNKLSDLETLNLSKMIKERRLESKEYSQMEEELDNFALNVLEVRRLKFLEALEFDFGRVSRLLNVLESPPIRLRKVSIYKSLGKFFWFKPPNKYIHMGKRLCTRNFYIWPVIISLFLGKLAELGQVYMQGGAEKSMQRRASESIRALESIENSPTELAPLYKQRSASKSIEISENERELELDDAVVEKLLKELGQLYKQRSASKSIKKSVKW</sequence>
<evidence type="ECO:0008006" key="5">
    <source>
        <dbReference type="Google" id="ProtNLM"/>
    </source>
</evidence>
<feature type="transmembrane region" description="Helical" evidence="2">
    <location>
        <begin position="65"/>
        <end position="88"/>
    </location>
</feature>
<protein>
    <recommendedName>
        <fullName evidence="5">Ion transport domain-containing protein</fullName>
    </recommendedName>
</protein>
<organism evidence="3 4">
    <name type="scientific">Quercus lobata</name>
    <name type="common">Valley oak</name>
    <dbReference type="NCBI Taxonomy" id="97700"/>
    <lineage>
        <taxon>Eukaryota</taxon>
        <taxon>Viridiplantae</taxon>
        <taxon>Streptophyta</taxon>
        <taxon>Embryophyta</taxon>
        <taxon>Tracheophyta</taxon>
        <taxon>Spermatophyta</taxon>
        <taxon>Magnoliopsida</taxon>
        <taxon>eudicotyledons</taxon>
        <taxon>Gunneridae</taxon>
        <taxon>Pentapetalae</taxon>
        <taxon>rosids</taxon>
        <taxon>fabids</taxon>
        <taxon>Fagales</taxon>
        <taxon>Fagaceae</taxon>
        <taxon>Quercus</taxon>
    </lineage>
</organism>
<dbReference type="GO" id="GO:0034220">
    <property type="term" value="P:monoatomic ion transmembrane transport"/>
    <property type="evidence" value="ECO:0007669"/>
    <property type="project" value="UniProtKB-KW"/>
</dbReference>
<keyword evidence="4" id="KW-1185">Reference proteome</keyword>
<evidence type="ECO:0000313" key="4">
    <source>
        <dbReference type="Proteomes" id="UP000594261"/>
    </source>
</evidence>
<reference evidence="3" key="2">
    <citation type="submission" date="2021-01" db="UniProtKB">
        <authorList>
            <consortium name="EnsemblPlants"/>
        </authorList>
    </citation>
    <scope>IDENTIFICATION</scope>
</reference>
<feature type="transmembrane region" description="Helical" evidence="2">
    <location>
        <begin position="178"/>
        <end position="195"/>
    </location>
</feature>
<keyword evidence="1" id="KW-0406">Ion transport</keyword>
<keyword evidence="2" id="KW-1133">Transmembrane helix</keyword>
<name>A0A7N2MTW5_QUELO</name>
<evidence type="ECO:0000313" key="3">
    <source>
        <dbReference type="EnsemblPlants" id="QL11p006811:mrna"/>
    </source>
</evidence>
<keyword evidence="1" id="KW-0407">Ion channel</keyword>
<evidence type="ECO:0000256" key="2">
    <source>
        <dbReference type="SAM" id="Phobius"/>
    </source>
</evidence>
<evidence type="ECO:0000256" key="1">
    <source>
        <dbReference type="ARBA" id="ARBA00023303"/>
    </source>
</evidence>
<dbReference type="EMBL" id="LRBV02000011">
    <property type="status" value="NOT_ANNOTATED_CDS"/>
    <property type="molecule type" value="Genomic_DNA"/>
</dbReference>
<dbReference type="PANTHER" id="PTHR45651">
    <property type="entry name" value="CYCLIC NUCLEOTIDE-GATED ION CHANNEL 15-RELATED-RELATED"/>
    <property type="match status" value="1"/>
</dbReference>
<dbReference type="AlphaFoldDB" id="A0A7N2MTW5"/>
<accession>A0A7N2MTW5</accession>
<dbReference type="GO" id="GO:0016020">
    <property type="term" value="C:membrane"/>
    <property type="evidence" value="ECO:0007669"/>
    <property type="project" value="UniProtKB-SubCell"/>
</dbReference>
<proteinExistence type="predicted"/>
<dbReference type="Gramene" id="QL11p006811:mrna">
    <property type="protein sequence ID" value="QL11p006811:mrna"/>
    <property type="gene ID" value="QL11p006811"/>
</dbReference>
<keyword evidence="2" id="KW-0472">Membrane</keyword>
<keyword evidence="1" id="KW-0813">Transport</keyword>
<reference evidence="3 4" key="1">
    <citation type="journal article" date="2016" name="G3 (Bethesda)">
        <title>First Draft Assembly and Annotation of the Genome of a California Endemic Oak Quercus lobata Nee (Fagaceae).</title>
        <authorList>
            <person name="Sork V.L."/>
            <person name="Fitz-Gibbon S.T."/>
            <person name="Puiu D."/>
            <person name="Crepeau M."/>
            <person name="Gugger P.F."/>
            <person name="Sherman R."/>
            <person name="Stevens K."/>
            <person name="Langley C.H."/>
            <person name="Pellegrini M."/>
            <person name="Salzberg S.L."/>
        </authorList>
    </citation>
    <scope>NUCLEOTIDE SEQUENCE [LARGE SCALE GENOMIC DNA]</scope>
    <source>
        <strain evidence="3 4">cv. SW786</strain>
    </source>
</reference>
<keyword evidence="2" id="KW-0812">Transmembrane</keyword>
<feature type="transmembrane region" description="Helical" evidence="2">
    <location>
        <begin position="100"/>
        <end position="119"/>
    </location>
</feature>
<feature type="transmembrane region" description="Helical" evidence="2">
    <location>
        <begin position="397"/>
        <end position="419"/>
    </location>
</feature>
<dbReference type="InParanoid" id="A0A7N2MTW5"/>
<dbReference type="Proteomes" id="UP000594261">
    <property type="component" value="Chromosome 11"/>
</dbReference>
<dbReference type="SUPFAM" id="SSF81324">
    <property type="entry name" value="Voltage-gated potassium channels"/>
    <property type="match status" value="1"/>
</dbReference>
<dbReference type="EnsemblPlants" id="QL11p006811:mrna">
    <property type="protein sequence ID" value="QL11p006811:mrna"/>
    <property type="gene ID" value="QL11p006811"/>
</dbReference>
<dbReference type="PANTHER" id="PTHR45651:SF68">
    <property type="entry name" value="ION TRANSPORT DOMAIN-CONTAINING PROTEIN"/>
    <property type="match status" value="1"/>
</dbReference>
<feature type="transmembrane region" description="Helical" evidence="2">
    <location>
        <begin position="139"/>
        <end position="157"/>
    </location>
</feature>